<reference evidence="2" key="1">
    <citation type="submission" date="2009-05" db="EMBL/GenBank/DDBJ databases">
        <authorList>
            <person name="Harkins D.M."/>
            <person name="DeShazer D."/>
            <person name="Woods D.E."/>
            <person name="Brinkac L.M."/>
            <person name="Brown K.A."/>
            <person name="Hung G.C."/>
            <person name="Tuanyok A."/>
            <person name="Zhang B."/>
            <person name="Nierman W.C."/>
        </authorList>
    </citation>
    <scope>NUCLEOTIDE SEQUENCE [LARGE SCALE GENOMIC DNA]</scope>
    <source>
        <strain evidence="2">1710a</strain>
    </source>
</reference>
<protein>
    <submittedName>
        <fullName evidence="2">Uncharacterized protein</fullName>
    </submittedName>
</protein>
<evidence type="ECO:0000256" key="1">
    <source>
        <dbReference type="SAM" id="MobiDB-lite"/>
    </source>
</evidence>
<dbReference type="EMBL" id="CM000833">
    <property type="protein sequence ID" value="EET04587.1"/>
    <property type="molecule type" value="Genomic_DNA"/>
</dbReference>
<gene>
    <name evidence="2" type="ORF">BURPS1710A_A2748</name>
</gene>
<sequence>MTPRRLSPARGGARFGARASASASASARSSGAADSCQGLARHERAAVDECMGSAARRMASRVALFGLPLARIGRPNPAAYCGGLLRRSNRAEATGCGNPSGKVDPPPRAVHDAVRQVDQQHNMGRLLRFFEIGKGRTSNSLPDLKVRRLRGKRLSILVISAPELLQAE</sequence>
<organism evidence="2">
    <name type="scientific">Burkholderia pseudomallei 1710a</name>
    <dbReference type="NCBI Taxonomy" id="320371"/>
    <lineage>
        <taxon>Bacteria</taxon>
        <taxon>Pseudomonadati</taxon>
        <taxon>Pseudomonadota</taxon>
        <taxon>Betaproteobacteria</taxon>
        <taxon>Burkholderiales</taxon>
        <taxon>Burkholderiaceae</taxon>
        <taxon>Burkholderia</taxon>
        <taxon>pseudomallei group</taxon>
    </lineage>
</organism>
<feature type="compositionally biased region" description="Low complexity" evidence="1">
    <location>
        <begin position="9"/>
        <end position="33"/>
    </location>
</feature>
<name>A0A0E1W4J4_BURPE</name>
<accession>A0A0E1W4J4</accession>
<evidence type="ECO:0000313" key="2">
    <source>
        <dbReference type="EMBL" id="EET04587.1"/>
    </source>
</evidence>
<dbReference type="HOGENOM" id="CLU_1583436_0_0_4"/>
<dbReference type="Proteomes" id="UP000001812">
    <property type="component" value="Chromosome II"/>
</dbReference>
<feature type="region of interest" description="Disordered" evidence="1">
    <location>
        <begin position="1"/>
        <end position="35"/>
    </location>
</feature>
<proteinExistence type="predicted"/>
<dbReference type="AlphaFoldDB" id="A0A0E1W4J4"/>